<dbReference type="AlphaFoldDB" id="A0A917ZB03"/>
<dbReference type="EMBL" id="BMNH01000028">
    <property type="protein sequence ID" value="GGO79526.1"/>
    <property type="molecule type" value="Genomic_DNA"/>
</dbReference>
<accession>A0A917ZB03</accession>
<sequence length="83" mass="9427">MWAVASTSPIRPSPGNLVCELRQTWARIEISVGAEYVTLLEDLESGSSRRSIYCPLYPLAEWAAYNWWSLRLTRGWRGIPISA</sequence>
<proteinExistence type="predicted"/>
<organism evidence="1 2">
    <name type="scientific">Nonomuraea cavernae</name>
    <dbReference type="NCBI Taxonomy" id="2045107"/>
    <lineage>
        <taxon>Bacteria</taxon>
        <taxon>Bacillati</taxon>
        <taxon>Actinomycetota</taxon>
        <taxon>Actinomycetes</taxon>
        <taxon>Streptosporangiales</taxon>
        <taxon>Streptosporangiaceae</taxon>
        <taxon>Nonomuraea</taxon>
    </lineage>
</organism>
<comment type="caution">
    <text evidence="1">The sequence shown here is derived from an EMBL/GenBank/DDBJ whole genome shotgun (WGS) entry which is preliminary data.</text>
</comment>
<dbReference type="Proteomes" id="UP000646523">
    <property type="component" value="Unassembled WGS sequence"/>
</dbReference>
<name>A0A917ZB03_9ACTN</name>
<evidence type="ECO:0000313" key="1">
    <source>
        <dbReference type="EMBL" id="GGO79526.1"/>
    </source>
</evidence>
<gene>
    <name evidence="1" type="ORF">GCM10012289_64050</name>
</gene>
<evidence type="ECO:0000313" key="2">
    <source>
        <dbReference type="Proteomes" id="UP000646523"/>
    </source>
</evidence>
<reference evidence="1" key="2">
    <citation type="submission" date="2020-09" db="EMBL/GenBank/DDBJ databases">
        <authorList>
            <person name="Sun Q."/>
            <person name="Zhou Y."/>
        </authorList>
    </citation>
    <scope>NUCLEOTIDE SEQUENCE</scope>
    <source>
        <strain evidence="1">CGMCC 4.7368</strain>
    </source>
</reference>
<reference evidence="1" key="1">
    <citation type="journal article" date="2014" name="Int. J. Syst. Evol. Microbiol.">
        <title>Complete genome sequence of Corynebacterium casei LMG S-19264T (=DSM 44701T), isolated from a smear-ripened cheese.</title>
        <authorList>
            <consortium name="US DOE Joint Genome Institute (JGI-PGF)"/>
            <person name="Walter F."/>
            <person name="Albersmeier A."/>
            <person name="Kalinowski J."/>
            <person name="Ruckert C."/>
        </authorList>
    </citation>
    <scope>NUCLEOTIDE SEQUENCE</scope>
    <source>
        <strain evidence="1">CGMCC 4.7368</strain>
    </source>
</reference>
<keyword evidence="2" id="KW-1185">Reference proteome</keyword>
<protein>
    <submittedName>
        <fullName evidence="1">Uncharacterized protein</fullName>
    </submittedName>
</protein>